<sequence length="56" mass="5754">MGWRERTVVLSLLASVWIVSLLIVGVVPPQGGRNVIVAVMVAGGLGLLLMAGGPDD</sequence>
<evidence type="ECO:0000256" key="1">
    <source>
        <dbReference type="SAM" id="Phobius"/>
    </source>
</evidence>
<dbReference type="Proteomes" id="UP000533476">
    <property type="component" value="Unassembled WGS sequence"/>
</dbReference>
<dbReference type="RefSeq" id="WP_169101404.1">
    <property type="nucleotide sequence ID" value="NZ_JABBVZ010000067.1"/>
</dbReference>
<keyword evidence="3" id="KW-1185">Reference proteome</keyword>
<proteinExistence type="predicted"/>
<accession>A0A7Y0Q3X1</accession>
<protein>
    <submittedName>
        <fullName evidence="2">Uncharacterized protein</fullName>
    </submittedName>
</protein>
<keyword evidence="1" id="KW-0472">Membrane</keyword>
<dbReference type="EMBL" id="JABBVZ010000067">
    <property type="protein sequence ID" value="NMP23810.1"/>
    <property type="molecule type" value="Genomic_DNA"/>
</dbReference>
<dbReference type="AlphaFoldDB" id="A0A7Y0Q3X1"/>
<reference evidence="2 3" key="1">
    <citation type="submission" date="2020-04" db="EMBL/GenBank/DDBJ databases">
        <authorList>
            <person name="Zhang R."/>
            <person name="Schippers A."/>
        </authorList>
    </citation>
    <scope>NUCLEOTIDE SEQUENCE [LARGE SCALE GENOMIC DNA]</scope>
    <source>
        <strain evidence="2 3">DSM 109850</strain>
    </source>
</reference>
<organism evidence="2 3">
    <name type="scientific">Sulfobacillus harzensis</name>
    <dbReference type="NCBI Taxonomy" id="2729629"/>
    <lineage>
        <taxon>Bacteria</taxon>
        <taxon>Bacillati</taxon>
        <taxon>Bacillota</taxon>
        <taxon>Clostridia</taxon>
        <taxon>Eubacteriales</taxon>
        <taxon>Clostridiales Family XVII. Incertae Sedis</taxon>
        <taxon>Sulfobacillus</taxon>
    </lineage>
</organism>
<feature type="transmembrane region" description="Helical" evidence="1">
    <location>
        <begin position="34"/>
        <end position="53"/>
    </location>
</feature>
<evidence type="ECO:0000313" key="2">
    <source>
        <dbReference type="EMBL" id="NMP23810.1"/>
    </source>
</evidence>
<gene>
    <name evidence="2" type="ORF">HIJ39_15840</name>
</gene>
<name>A0A7Y0Q3X1_9FIRM</name>
<comment type="caution">
    <text evidence="2">The sequence shown here is derived from an EMBL/GenBank/DDBJ whole genome shotgun (WGS) entry which is preliminary data.</text>
</comment>
<feature type="transmembrane region" description="Helical" evidence="1">
    <location>
        <begin position="7"/>
        <end position="28"/>
    </location>
</feature>
<evidence type="ECO:0000313" key="3">
    <source>
        <dbReference type="Proteomes" id="UP000533476"/>
    </source>
</evidence>
<keyword evidence="1" id="KW-0812">Transmembrane</keyword>
<keyword evidence="1" id="KW-1133">Transmembrane helix</keyword>